<keyword evidence="1 4" id="KW-0808">Transferase</keyword>
<protein>
    <submittedName>
        <fullName evidence="4">Mannosylfructose-phosphate synthase</fullName>
        <ecNumber evidence="4">2.4.1.246</ecNumber>
    </submittedName>
</protein>
<keyword evidence="5" id="KW-1185">Reference proteome</keyword>
<evidence type="ECO:0000313" key="4">
    <source>
        <dbReference type="EMBL" id="VTY09824.1"/>
    </source>
</evidence>
<dbReference type="PANTHER" id="PTHR46401:SF2">
    <property type="entry name" value="GLYCOSYLTRANSFERASE WBBK-RELATED"/>
    <property type="match status" value="1"/>
</dbReference>
<dbReference type="SUPFAM" id="SSF53756">
    <property type="entry name" value="UDP-Glycosyltransferase/glycogen phosphorylase"/>
    <property type="match status" value="1"/>
</dbReference>
<accession>A0A9X9QZQ2</accession>
<keyword evidence="4" id="KW-0328">Glycosyltransferase</keyword>
<reference evidence="4" key="1">
    <citation type="submission" date="2019-05" db="EMBL/GenBank/DDBJ databases">
        <authorList>
            <person name="Hibberd M."/>
        </authorList>
    </citation>
    <scope>NUCLEOTIDE SEQUENCE</scope>
    <source>
        <strain evidence="4">Neisseria_subflava_BgEED23</strain>
    </source>
</reference>
<dbReference type="EMBL" id="CABFLZ010000048">
    <property type="protein sequence ID" value="VTY09824.1"/>
    <property type="molecule type" value="Genomic_DNA"/>
</dbReference>
<comment type="caution">
    <text evidence="4">The sequence shown here is derived from an EMBL/GenBank/DDBJ whole genome shotgun (WGS) entry which is preliminary data.</text>
</comment>
<evidence type="ECO:0000259" key="2">
    <source>
        <dbReference type="Pfam" id="PF00534"/>
    </source>
</evidence>
<evidence type="ECO:0000313" key="5">
    <source>
        <dbReference type="Proteomes" id="UP000626795"/>
    </source>
</evidence>
<dbReference type="GO" id="GO:0103011">
    <property type="term" value="F:mannosylfructose-phosphate synthase activity"/>
    <property type="evidence" value="ECO:0007669"/>
    <property type="project" value="UniProtKB-EC"/>
</dbReference>
<organism evidence="4 5">
    <name type="scientific">Neisseria subflava</name>
    <dbReference type="NCBI Taxonomy" id="28449"/>
    <lineage>
        <taxon>Bacteria</taxon>
        <taxon>Pseudomonadati</taxon>
        <taxon>Pseudomonadota</taxon>
        <taxon>Betaproteobacteria</taxon>
        <taxon>Neisseriales</taxon>
        <taxon>Neisseriaceae</taxon>
        <taxon>Neisseria</taxon>
    </lineage>
</organism>
<dbReference type="AlphaFoldDB" id="A0A9X9QZQ2"/>
<sequence length="334" mass="37770">MESYTFDLVRGLSAHGIKPTVFAAQIDTTVPEYRQVDTHHVNQKKIPKKLRPFFFSMQLAKLRRNRNIPLIACNPSDYADIFVCGGTHLGYLHNMGKAPNLLDRLIIRRNRTNYSTAKLIMAHSHLMQHELINLYGVPSKKIHVIHPPADTARFYTKPEEIPATRARYGFKDNETIFLFPSTGHTRKGLDLLAEFFEHTDLPIKLAVAGSPLPRPMNNVIELGFCKNMPELYRAADFTIMASLYEPFGLVGIESILCGTRVVFSDNMACTEVMNENAGFFFSRQNPETLAQTITQAVSLKQQGKHKITSPMQALTYNPTLTHHIDQTLNMLKAV</sequence>
<dbReference type="Pfam" id="PF13439">
    <property type="entry name" value="Glyco_transf_4"/>
    <property type="match status" value="1"/>
</dbReference>
<dbReference type="Pfam" id="PF00534">
    <property type="entry name" value="Glycos_transf_1"/>
    <property type="match status" value="1"/>
</dbReference>
<proteinExistence type="predicted"/>
<dbReference type="CDD" id="cd03801">
    <property type="entry name" value="GT4_PimA-like"/>
    <property type="match status" value="1"/>
</dbReference>
<gene>
    <name evidence="4" type="primary">mfpsA</name>
    <name evidence="4" type="ORF">ONOEEDHL_01096</name>
</gene>
<feature type="domain" description="Glycosyl transferase family 1" evidence="2">
    <location>
        <begin position="163"/>
        <end position="300"/>
    </location>
</feature>
<dbReference type="EC" id="2.4.1.246" evidence="4"/>
<evidence type="ECO:0000259" key="3">
    <source>
        <dbReference type="Pfam" id="PF13439"/>
    </source>
</evidence>
<dbReference type="GO" id="GO:0009103">
    <property type="term" value="P:lipopolysaccharide biosynthetic process"/>
    <property type="evidence" value="ECO:0007669"/>
    <property type="project" value="TreeGrafter"/>
</dbReference>
<dbReference type="PANTHER" id="PTHR46401">
    <property type="entry name" value="GLYCOSYLTRANSFERASE WBBK-RELATED"/>
    <property type="match status" value="1"/>
</dbReference>
<name>A0A9X9QZQ2_NEISU</name>
<evidence type="ECO:0000256" key="1">
    <source>
        <dbReference type="ARBA" id="ARBA00022679"/>
    </source>
</evidence>
<dbReference type="Gene3D" id="3.40.50.2000">
    <property type="entry name" value="Glycogen Phosphorylase B"/>
    <property type="match status" value="2"/>
</dbReference>
<feature type="domain" description="Glycosyltransferase subfamily 4-like N-terminal" evidence="3">
    <location>
        <begin position="1"/>
        <end position="153"/>
    </location>
</feature>
<dbReference type="Proteomes" id="UP000626795">
    <property type="component" value="Unassembled WGS sequence"/>
</dbReference>
<dbReference type="InterPro" id="IPR001296">
    <property type="entry name" value="Glyco_trans_1"/>
</dbReference>
<dbReference type="InterPro" id="IPR028098">
    <property type="entry name" value="Glyco_trans_4-like_N"/>
</dbReference>